<dbReference type="PANTHER" id="PTHR10024">
    <property type="entry name" value="SYNAPTOTAGMIN"/>
    <property type="match status" value="1"/>
</dbReference>
<name>A0A9D4QN36_DREPO</name>
<reference evidence="2" key="1">
    <citation type="journal article" date="2019" name="bioRxiv">
        <title>The Genome of the Zebra Mussel, Dreissena polymorpha: A Resource for Invasive Species Research.</title>
        <authorList>
            <person name="McCartney M.A."/>
            <person name="Auch B."/>
            <person name="Kono T."/>
            <person name="Mallez S."/>
            <person name="Zhang Y."/>
            <person name="Obille A."/>
            <person name="Becker A."/>
            <person name="Abrahante J.E."/>
            <person name="Garbe J."/>
            <person name="Badalamenti J.P."/>
            <person name="Herman A."/>
            <person name="Mangelson H."/>
            <person name="Liachko I."/>
            <person name="Sullivan S."/>
            <person name="Sone E.D."/>
            <person name="Koren S."/>
            <person name="Silverstein K.A.T."/>
            <person name="Beckman K.B."/>
            <person name="Gohl D.M."/>
        </authorList>
    </citation>
    <scope>NUCLEOTIDE SEQUENCE</scope>
    <source>
        <strain evidence="2">Duluth1</strain>
        <tissue evidence="2">Whole animal</tissue>
    </source>
</reference>
<evidence type="ECO:0000313" key="3">
    <source>
        <dbReference type="Proteomes" id="UP000828390"/>
    </source>
</evidence>
<accession>A0A9D4QN36</accession>
<protein>
    <recommendedName>
        <fullName evidence="1">C2 domain-containing protein</fullName>
    </recommendedName>
</protein>
<organism evidence="2 3">
    <name type="scientific">Dreissena polymorpha</name>
    <name type="common">Zebra mussel</name>
    <name type="synonym">Mytilus polymorpha</name>
    <dbReference type="NCBI Taxonomy" id="45954"/>
    <lineage>
        <taxon>Eukaryota</taxon>
        <taxon>Metazoa</taxon>
        <taxon>Spiralia</taxon>
        <taxon>Lophotrochozoa</taxon>
        <taxon>Mollusca</taxon>
        <taxon>Bivalvia</taxon>
        <taxon>Autobranchia</taxon>
        <taxon>Heteroconchia</taxon>
        <taxon>Euheterodonta</taxon>
        <taxon>Imparidentia</taxon>
        <taxon>Neoheterodontei</taxon>
        <taxon>Myida</taxon>
        <taxon>Dreissenoidea</taxon>
        <taxon>Dreissenidae</taxon>
        <taxon>Dreissena</taxon>
    </lineage>
</organism>
<evidence type="ECO:0000313" key="2">
    <source>
        <dbReference type="EMBL" id="KAH3837256.1"/>
    </source>
</evidence>
<dbReference type="Gene3D" id="2.60.40.150">
    <property type="entry name" value="C2 domain"/>
    <property type="match status" value="1"/>
</dbReference>
<sequence>MKTFKSETNDYVKIPNVLSTFGISKDSGFLHVGLKYDRCNGNVTVVIDQAKCLPNHPITGPPNAYVCIEVSAPNKQMMKQQTNIIKSELNPVFQETFVFNITNQTEYLQNTSVNISVFDHDRIRSDLLIGQVVLGCLATEVSQYGHWQEMLENAGFMISKWHYLIDRNE</sequence>
<dbReference type="InterPro" id="IPR000008">
    <property type="entry name" value="C2_dom"/>
</dbReference>
<dbReference type="InterPro" id="IPR035892">
    <property type="entry name" value="C2_domain_sf"/>
</dbReference>
<dbReference type="EMBL" id="JAIWYP010000004">
    <property type="protein sequence ID" value="KAH3837256.1"/>
    <property type="molecule type" value="Genomic_DNA"/>
</dbReference>
<gene>
    <name evidence="2" type="ORF">DPMN_110638</name>
</gene>
<evidence type="ECO:0000259" key="1">
    <source>
        <dbReference type="PROSITE" id="PS50004"/>
    </source>
</evidence>
<dbReference type="SUPFAM" id="SSF49562">
    <property type="entry name" value="C2 domain (Calcium/lipid-binding domain, CaLB)"/>
    <property type="match status" value="1"/>
</dbReference>
<reference evidence="2" key="2">
    <citation type="submission" date="2020-11" db="EMBL/GenBank/DDBJ databases">
        <authorList>
            <person name="McCartney M.A."/>
            <person name="Auch B."/>
            <person name="Kono T."/>
            <person name="Mallez S."/>
            <person name="Becker A."/>
            <person name="Gohl D.M."/>
            <person name="Silverstein K.A.T."/>
            <person name="Koren S."/>
            <person name="Bechman K.B."/>
            <person name="Herman A."/>
            <person name="Abrahante J.E."/>
            <person name="Garbe J."/>
        </authorList>
    </citation>
    <scope>NUCLEOTIDE SEQUENCE</scope>
    <source>
        <strain evidence="2">Duluth1</strain>
        <tissue evidence="2">Whole animal</tissue>
    </source>
</reference>
<dbReference type="CDD" id="cd00276">
    <property type="entry name" value="C2B_Synaptotagmin"/>
    <property type="match status" value="1"/>
</dbReference>
<dbReference type="PROSITE" id="PS50004">
    <property type="entry name" value="C2"/>
    <property type="match status" value="1"/>
</dbReference>
<dbReference type="Proteomes" id="UP000828390">
    <property type="component" value="Unassembled WGS sequence"/>
</dbReference>
<comment type="caution">
    <text evidence="2">The sequence shown here is derived from an EMBL/GenBank/DDBJ whole genome shotgun (WGS) entry which is preliminary data.</text>
</comment>
<feature type="domain" description="C2" evidence="1">
    <location>
        <begin position="26"/>
        <end position="162"/>
    </location>
</feature>
<dbReference type="SMART" id="SM00239">
    <property type="entry name" value="C2"/>
    <property type="match status" value="1"/>
</dbReference>
<keyword evidence="3" id="KW-1185">Reference proteome</keyword>
<dbReference type="Pfam" id="PF00168">
    <property type="entry name" value="C2"/>
    <property type="match status" value="1"/>
</dbReference>
<proteinExistence type="predicted"/>
<dbReference type="AlphaFoldDB" id="A0A9D4QN36"/>